<dbReference type="Proteomes" id="UP001645039">
    <property type="component" value="Unassembled WGS sequence"/>
</dbReference>
<evidence type="ECO:0000256" key="1">
    <source>
        <dbReference type="ARBA" id="ARBA00004377"/>
    </source>
</evidence>
<evidence type="ECO:0000256" key="11">
    <source>
        <dbReference type="ARBA" id="ARBA00025772"/>
    </source>
</evidence>
<evidence type="ECO:0000256" key="7">
    <source>
        <dbReference type="ARBA" id="ARBA00022525"/>
    </source>
</evidence>
<dbReference type="InterPro" id="IPR012902">
    <property type="entry name" value="N_methyl_site"/>
</dbReference>
<comment type="similarity">
    <text evidence="11">Belongs to the GSP H family.</text>
</comment>
<gene>
    <name evidence="15" type="ORF">EI168_17190</name>
</gene>
<dbReference type="Gene3D" id="3.55.40.10">
    <property type="entry name" value="minor pseudopilin epsh domain"/>
    <property type="match status" value="1"/>
</dbReference>
<dbReference type="Pfam" id="PF12019">
    <property type="entry name" value="GspH"/>
    <property type="match status" value="1"/>
</dbReference>
<evidence type="ECO:0000256" key="12">
    <source>
        <dbReference type="ARBA" id="ARBA00030775"/>
    </source>
</evidence>
<comment type="caution">
    <text evidence="15">The sequence shown here is derived from an EMBL/GenBank/DDBJ whole genome shotgun (WGS) entry which is preliminary data.</text>
</comment>
<evidence type="ECO:0000256" key="8">
    <source>
        <dbReference type="ARBA" id="ARBA00022692"/>
    </source>
</evidence>
<keyword evidence="16" id="KW-1185">Reference proteome</keyword>
<name>A0ABR9F5Q3_9GAMM</name>
<evidence type="ECO:0000256" key="9">
    <source>
        <dbReference type="ARBA" id="ARBA00022989"/>
    </source>
</evidence>
<sequence length="178" mass="19494">MSEDQINIHTSLEGGFTLLELLVTLLLVGIISVWGVPRFQALGERSAQASEVNRLQSTFSLARNTAISQRSHITVCPTAGDRSACNNDWAGELIIVRGSDTDGIQAQDILRIMPIQRNTQVTYSRGWSRIRYDPMGYTSGFNGSFTVCAGHRAEGAQGQKLVLSQLGRLRIDEAPIDC</sequence>
<dbReference type="NCBIfam" id="TIGR02532">
    <property type="entry name" value="IV_pilin_GFxxxE"/>
    <property type="match status" value="1"/>
</dbReference>
<dbReference type="Pfam" id="PF07963">
    <property type="entry name" value="N_methyl"/>
    <property type="match status" value="1"/>
</dbReference>
<keyword evidence="10 13" id="KW-0472">Membrane</keyword>
<evidence type="ECO:0000259" key="14">
    <source>
        <dbReference type="Pfam" id="PF12019"/>
    </source>
</evidence>
<keyword evidence="4" id="KW-1003">Cell membrane</keyword>
<dbReference type="PROSITE" id="PS00409">
    <property type="entry name" value="PROKAR_NTER_METHYL"/>
    <property type="match status" value="1"/>
</dbReference>
<protein>
    <recommendedName>
        <fullName evidence="3">Type II secretion system protein H</fullName>
    </recommendedName>
    <alternativeName>
        <fullName evidence="12">General secretion pathway protein H</fullName>
    </alternativeName>
</protein>
<evidence type="ECO:0000256" key="13">
    <source>
        <dbReference type="SAM" id="Phobius"/>
    </source>
</evidence>
<evidence type="ECO:0000256" key="6">
    <source>
        <dbReference type="ARBA" id="ARBA00022519"/>
    </source>
</evidence>
<keyword evidence="9 13" id="KW-1133">Transmembrane helix</keyword>
<evidence type="ECO:0000256" key="3">
    <source>
        <dbReference type="ARBA" id="ARBA00021549"/>
    </source>
</evidence>
<accession>A0ABR9F5Q3</accession>
<dbReference type="InterPro" id="IPR022346">
    <property type="entry name" value="T2SS_GspH"/>
</dbReference>
<organism evidence="15 16">
    <name type="scientific">Halomonas casei</name>
    <dbReference type="NCBI Taxonomy" id="2742613"/>
    <lineage>
        <taxon>Bacteria</taxon>
        <taxon>Pseudomonadati</taxon>
        <taxon>Pseudomonadota</taxon>
        <taxon>Gammaproteobacteria</taxon>
        <taxon>Oceanospirillales</taxon>
        <taxon>Halomonadaceae</taxon>
        <taxon>Halomonas</taxon>
    </lineage>
</organism>
<evidence type="ECO:0000256" key="2">
    <source>
        <dbReference type="ARBA" id="ARBA00004613"/>
    </source>
</evidence>
<evidence type="ECO:0000313" key="15">
    <source>
        <dbReference type="EMBL" id="MBE0401818.1"/>
    </source>
</evidence>
<reference evidence="15 16" key="1">
    <citation type="submission" date="2020-07" db="EMBL/GenBank/DDBJ databases">
        <title>Halophilic bacteria isolated from french cheeses.</title>
        <authorList>
            <person name="Kothe C.I."/>
            <person name="Farah-Kraiem B."/>
            <person name="Renault P."/>
            <person name="Dridi B."/>
        </authorList>
    </citation>
    <scope>NUCLEOTIDE SEQUENCE [LARGE SCALE GENOMIC DNA]</scope>
    <source>
        <strain evidence="15 16">FME1</strain>
    </source>
</reference>
<evidence type="ECO:0000256" key="5">
    <source>
        <dbReference type="ARBA" id="ARBA00022481"/>
    </source>
</evidence>
<dbReference type="RefSeq" id="WP_096277977.1">
    <property type="nucleotide sequence ID" value="NZ_CBCSBM010000011.1"/>
</dbReference>
<dbReference type="EMBL" id="RRZD01000028">
    <property type="protein sequence ID" value="MBE0401818.1"/>
    <property type="molecule type" value="Genomic_DNA"/>
</dbReference>
<keyword evidence="5" id="KW-0488">Methylation</keyword>
<evidence type="ECO:0000256" key="4">
    <source>
        <dbReference type="ARBA" id="ARBA00022475"/>
    </source>
</evidence>
<dbReference type="InterPro" id="IPR045584">
    <property type="entry name" value="Pilin-like"/>
</dbReference>
<evidence type="ECO:0000256" key="10">
    <source>
        <dbReference type="ARBA" id="ARBA00023136"/>
    </source>
</evidence>
<dbReference type="PROSITE" id="PS00256">
    <property type="entry name" value="AKH"/>
    <property type="match status" value="1"/>
</dbReference>
<keyword evidence="7" id="KW-0964">Secreted</keyword>
<comment type="subcellular location">
    <subcellularLocation>
        <location evidence="1">Cell inner membrane</location>
        <topology evidence="1">Single-pass membrane protein</topology>
    </subcellularLocation>
    <subcellularLocation>
        <location evidence="2">Secreted</location>
    </subcellularLocation>
</comment>
<keyword evidence="8 13" id="KW-0812">Transmembrane</keyword>
<keyword evidence="6" id="KW-0997">Cell inner membrane</keyword>
<feature type="domain" description="General secretion pathway GspH" evidence="14">
    <location>
        <begin position="51"/>
        <end position="167"/>
    </location>
</feature>
<dbReference type="InterPro" id="IPR002047">
    <property type="entry name" value="Adipokinetic_hormone_CS"/>
</dbReference>
<evidence type="ECO:0000313" key="16">
    <source>
        <dbReference type="Proteomes" id="UP001645039"/>
    </source>
</evidence>
<feature type="transmembrane region" description="Helical" evidence="13">
    <location>
        <begin position="16"/>
        <end position="36"/>
    </location>
</feature>
<proteinExistence type="inferred from homology"/>
<dbReference type="SUPFAM" id="SSF54523">
    <property type="entry name" value="Pili subunits"/>
    <property type="match status" value="1"/>
</dbReference>